<keyword evidence="1" id="KW-1133">Transmembrane helix</keyword>
<keyword evidence="3" id="KW-1185">Reference proteome</keyword>
<feature type="transmembrane region" description="Helical" evidence="1">
    <location>
        <begin position="78"/>
        <end position="100"/>
    </location>
</feature>
<dbReference type="KEGG" id="fki:FK004_18730"/>
<dbReference type="RefSeq" id="WP_108738597.1">
    <property type="nucleotide sequence ID" value="NZ_CP020919.1"/>
</dbReference>
<accession>A0A2S1LTM4</accession>
<evidence type="ECO:0000256" key="1">
    <source>
        <dbReference type="SAM" id="Phobius"/>
    </source>
</evidence>
<name>A0A2S1LTM4_9FLAO</name>
<keyword evidence="1" id="KW-0472">Membrane</keyword>
<feature type="transmembrane region" description="Helical" evidence="1">
    <location>
        <begin position="6"/>
        <end position="23"/>
    </location>
</feature>
<dbReference type="Proteomes" id="UP000244677">
    <property type="component" value="Chromosome"/>
</dbReference>
<evidence type="ECO:0000313" key="3">
    <source>
        <dbReference type="Proteomes" id="UP000244677"/>
    </source>
</evidence>
<proteinExistence type="predicted"/>
<dbReference type="EMBL" id="CP020919">
    <property type="protein sequence ID" value="AWG27107.1"/>
    <property type="molecule type" value="Genomic_DNA"/>
</dbReference>
<evidence type="ECO:0000313" key="2">
    <source>
        <dbReference type="EMBL" id="AWG27107.1"/>
    </source>
</evidence>
<protein>
    <submittedName>
        <fullName evidence="2">Uncharacterized protein</fullName>
    </submittedName>
</protein>
<reference evidence="2 3" key="1">
    <citation type="submission" date="2017-04" db="EMBL/GenBank/DDBJ databases">
        <title>Complete genome sequence of Flavobacterium kingsejong AJ004.</title>
        <authorList>
            <person name="Lee P.C."/>
        </authorList>
    </citation>
    <scope>NUCLEOTIDE SEQUENCE [LARGE SCALE GENOMIC DNA]</scope>
    <source>
        <strain evidence="2 3">AJ004</strain>
    </source>
</reference>
<organism evidence="2 3">
    <name type="scientific">Flavobacterium kingsejongi</name>
    <dbReference type="NCBI Taxonomy" id="1678728"/>
    <lineage>
        <taxon>Bacteria</taxon>
        <taxon>Pseudomonadati</taxon>
        <taxon>Bacteroidota</taxon>
        <taxon>Flavobacteriia</taxon>
        <taxon>Flavobacteriales</taxon>
        <taxon>Flavobacteriaceae</taxon>
        <taxon>Flavobacterium</taxon>
    </lineage>
</organism>
<sequence>MPIITYLIPGLIVLAFVGIILFWRSRKSTAPVRSIPANPGTEKIYVAQNRVLLLSFVLFFIGGDLGVMGYLVTDIAPWGIGIILIAAGCFLCFHSVRFFLKRKTMLQLTLTPKGIYHKPVKWYSYGRNGHIGPLSVYFAKDWIFTAYTDLSYVSLKESGFLGNTIYLVPKGDKSFKLLFVIDDNQQIVRLYQKIKSHIPNNGFDGTAELL</sequence>
<dbReference type="AlphaFoldDB" id="A0A2S1LTM4"/>
<keyword evidence="1" id="KW-0812">Transmembrane</keyword>
<gene>
    <name evidence="2" type="ORF">FK004_18730</name>
</gene>
<feature type="transmembrane region" description="Helical" evidence="1">
    <location>
        <begin position="51"/>
        <end position="72"/>
    </location>
</feature>